<dbReference type="InterPro" id="IPR036388">
    <property type="entry name" value="WH-like_DNA-bd_sf"/>
</dbReference>
<name>A0A4C1VDH9_EUMVA</name>
<dbReference type="GO" id="GO:0044547">
    <property type="term" value="F:DNA topoisomerase binding"/>
    <property type="evidence" value="ECO:0007669"/>
    <property type="project" value="TreeGrafter"/>
</dbReference>
<dbReference type="Proteomes" id="UP000299102">
    <property type="component" value="Unassembled WGS sequence"/>
</dbReference>
<dbReference type="GO" id="GO:0031297">
    <property type="term" value="P:replication fork processing"/>
    <property type="evidence" value="ECO:0007669"/>
    <property type="project" value="TreeGrafter"/>
</dbReference>
<dbReference type="GO" id="GO:0015074">
    <property type="term" value="P:DNA integration"/>
    <property type="evidence" value="ECO:0007669"/>
    <property type="project" value="TreeGrafter"/>
</dbReference>
<dbReference type="PANTHER" id="PTHR46060">
    <property type="entry name" value="MARINER MOS1 TRANSPOSASE-LIKE PROTEIN"/>
    <property type="match status" value="1"/>
</dbReference>
<dbReference type="GO" id="GO:0003697">
    <property type="term" value="F:single-stranded DNA binding"/>
    <property type="evidence" value="ECO:0007669"/>
    <property type="project" value="TreeGrafter"/>
</dbReference>
<protein>
    <submittedName>
        <fullName evidence="2">Mariner Mos1 transposase</fullName>
    </submittedName>
</protein>
<feature type="domain" description="Mos1 transposase HTH" evidence="1">
    <location>
        <begin position="4"/>
        <end position="26"/>
    </location>
</feature>
<dbReference type="GO" id="GO:0000014">
    <property type="term" value="F:single-stranded DNA endodeoxyribonuclease activity"/>
    <property type="evidence" value="ECO:0007669"/>
    <property type="project" value="TreeGrafter"/>
</dbReference>
<dbReference type="GO" id="GO:0046975">
    <property type="term" value="F:histone H3K36 methyltransferase activity"/>
    <property type="evidence" value="ECO:0007669"/>
    <property type="project" value="TreeGrafter"/>
</dbReference>
<sequence>MLVVYNKAALSERTCREWFQKFENGDFDVEDNDRSGKPIIYKDTELEEDLFQTQKELALNLEATQQAVSHRLKSLGIIHKQGVPVKNYLKTLDWEVPSHPPYSPDIALFDYHLFRRKLSPHLSVVFNTPNPLVDVTVYIFLRMCLFGMKRIHSGSTDSRDRGGLHAACCRQATSNRFPMSRLVQGLIKANVFRYVI</sequence>
<dbReference type="InterPro" id="IPR041426">
    <property type="entry name" value="Mos1_HTH"/>
</dbReference>
<dbReference type="EMBL" id="BGZK01000317">
    <property type="protein sequence ID" value="GBP36327.1"/>
    <property type="molecule type" value="Genomic_DNA"/>
</dbReference>
<dbReference type="Gene3D" id="1.10.10.10">
    <property type="entry name" value="Winged helix-like DNA-binding domain superfamily/Winged helix DNA-binding domain"/>
    <property type="match status" value="1"/>
</dbReference>
<dbReference type="GO" id="GO:0000793">
    <property type="term" value="C:condensed chromosome"/>
    <property type="evidence" value="ECO:0007669"/>
    <property type="project" value="TreeGrafter"/>
</dbReference>
<dbReference type="PANTHER" id="PTHR46060:SF2">
    <property type="entry name" value="HISTONE-LYSINE N-METHYLTRANSFERASE SETMAR"/>
    <property type="match status" value="1"/>
</dbReference>
<dbReference type="Gene3D" id="1.10.10.1450">
    <property type="match status" value="1"/>
</dbReference>
<reference evidence="2 3" key="1">
    <citation type="journal article" date="2019" name="Commun. Biol.">
        <title>The bagworm genome reveals a unique fibroin gene that provides high tensile strength.</title>
        <authorList>
            <person name="Kono N."/>
            <person name="Nakamura H."/>
            <person name="Ohtoshi R."/>
            <person name="Tomita M."/>
            <person name="Numata K."/>
            <person name="Arakawa K."/>
        </authorList>
    </citation>
    <scope>NUCLEOTIDE SEQUENCE [LARGE SCALE GENOMIC DNA]</scope>
</reference>
<dbReference type="GO" id="GO:0005634">
    <property type="term" value="C:nucleus"/>
    <property type="evidence" value="ECO:0007669"/>
    <property type="project" value="TreeGrafter"/>
</dbReference>
<keyword evidence="3" id="KW-1185">Reference proteome</keyword>
<evidence type="ECO:0000259" key="1">
    <source>
        <dbReference type="Pfam" id="PF17906"/>
    </source>
</evidence>
<dbReference type="GO" id="GO:0044774">
    <property type="term" value="P:mitotic DNA integrity checkpoint signaling"/>
    <property type="evidence" value="ECO:0007669"/>
    <property type="project" value="TreeGrafter"/>
</dbReference>
<dbReference type="AlphaFoldDB" id="A0A4C1VDH9"/>
<dbReference type="Pfam" id="PF17906">
    <property type="entry name" value="HTH_48"/>
    <property type="match status" value="1"/>
</dbReference>
<organism evidence="2 3">
    <name type="scientific">Eumeta variegata</name>
    <name type="common">Bagworm moth</name>
    <name type="synonym">Eumeta japonica</name>
    <dbReference type="NCBI Taxonomy" id="151549"/>
    <lineage>
        <taxon>Eukaryota</taxon>
        <taxon>Metazoa</taxon>
        <taxon>Ecdysozoa</taxon>
        <taxon>Arthropoda</taxon>
        <taxon>Hexapoda</taxon>
        <taxon>Insecta</taxon>
        <taxon>Pterygota</taxon>
        <taxon>Neoptera</taxon>
        <taxon>Endopterygota</taxon>
        <taxon>Lepidoptera</taxon>
        <taxon>Glossata</taxon>
        <taxon>Ditrysia</taxon>
        <taxon>Tineoidea</taxon>
        <taxon>Psychidae</taxon>
        <taxon>Oiketicinae</taxon>
        <taxon>Eumeta</taxon>
    </lineage>
</organism>
<dbReference type="OrthoDB" id="8056713at2759"/>
<dbReference type="GO" id="GO:0006303">
    <property type="term" value="P:double-strand break repair via nonhomologous end joining"/>
    <property type="evidence" value="ECO:0007669"/>
    <property type="project" value="TreeGrafter"/>
</dbReference>
<evidence type="ECO:0000313" key="2">
    <source>
        <dbReference type="EMBL" id="GBP36327.1"/>
    </source>
</evidence>
<evidence type="ECO:0000313" key="3">
    <source>
        <dbReference type="Proteomes" id="UP000299102"/>
    </source>
</evidence>
<comment type="caution">
    <text evidence="2">The sequence shown here is derived from an EMBL/GenBank/DDBJ whole genome shotgun (WGS) entry which is preliminary data.</text>
</comment>
<accession>A0A4C1VDH9</accession>
<dbReference type="GO" id="GO:0003690">
    <property type="term" value="F:double-stranded DNA binding"/>
    <property type="evidence" value="ECO:0007669"/>
    <property type="project" value="TreeGrafter"/>
</dbReference>
<dbReference type="Gene3D" id="3.30.420.10">
    <property type="entry name" value="Ribonuclease H-like superfamily/Ribonuclease H"/>
    <property type="match status" value="1"/>
</dbReference>
<gene>
    <name evidence="2" type="ORF">EVAR_22459_1</name>
</gene>
<proteinExistence type="predicted"/>
<dbReference type="InterPro" id="IPR036397">
    <property type="entry name" value="RNaseH_sf"/>
</dbReference>
<dbReference type="GO" id="GO:0042800">
    <property type="term" value="F:histone H3K4 methyltransferase activity"/>
    <property type="evidence" value="ECO:0007669"/>
    <property type="project" value="TreeGrafter"/>
</dbReference>
<dbReference type="InterPro" id="IPR052709">
    <property type="entry name" value="Transposase-MT_Hybrid"/>
</dbReference>
<dbReference type="GO" id="GO:0035861">
    <property type="term" value="C:site of double-strand break"/>
    <property type="evidence" value="ECO:0007669"/>
    <property type="project" value="TreeGrafter"/>
</dbReference>
<dbReference type="GO" id="GO:0000729">
    <property type="term" value="P:DNA double-strand break processing"/>
    <property type="evidence" value="ECO:0007669"/>
    <property type="project" value="TreeGrafter"/>
</dbReference>